<name>A0A1I6B166_9PSEU</name>
<reference evidence="3" key="1">
    <citation type="submission" date="2016-10" db="EMBL/GenBank/DDBJ databases">
        <authorList>
            <person name="Varghese N."/>
            <person name="Submissions S."/>
        </authorList>
    </citation>
    <scope>NUCLEOTIDE SEQUENCE [LARGE SCALE GENOMIC DNA]</scope>
    <source>
        <strain evidence="3">CGMCC 4.5579</strain>
    </source>
</reference>
<evidence type="ECO:0000313" key="3">
    <source>
        <dbReference type="Proteomes" id="UP000198727"/>
    </source>
</evidence>
<dbReference type="Proteomes" id="UP000198727">
    <property type="component" value="Unassembled WGS sequence"/>
</dbReference>
<gene>
    <name evidence="2" type="ORF">SAMN05421810_11820</name>
</gene>
<sequence length="59" mass="6228">MDHDDCPGRDGGTELSREAPDGANSDAKTEPLPGYCWYGSRLVPSEPKRGGSPSCFIGS</sequence>
<accession>A0A1I6B166</accession>
<proteinExistence type="predicted"/>
<protein>
    <submittedName>
        <fullName evidence="2">Uncharacterized protein</fullName>
    </submittedName>
</protein>
<evidence type="ECO:0000313" key="2">
    <source>
        <dbReference type="EMBL" id="SFQ74680.1"/>
    </source>
</evidence>
<dbReference type="AlphaFoldDB" id="A0A1I6B166"/>
<keyword evidence="3" id="KW-1185">Reference proteome</keyword>
<feature type="region of interest" description="Disordered" evidence="1">
    <location>
        <begin position="1"/>
        <end position="36"/>
    </location>
</feature>
<evidence type="ECO:0000256" key="1">
    <source>
        <dbReference type="SAM" id="MobiDB-lite"/>
    </source>
</evidence>
<dbReference type="EMBL" id="FOWW01000018">
    <property type="protein sequence ID" value="SFQ74680.1"/>
    <property type="molecule type" value="Genomic_DNA"/>
</dbReference>
<organism evidence="2 3">
    <name type="scientific">Amycolatopsis arida</name>
    <dbReference type="NCBI Taxonomy" id="587909"/>
    <lineage>
        <taxon>Bacteria</taxon>
        <taxon>Bacillati</taxon>
        <taxon>Actinomycetota</taxon>
        <taxon>Actinomycetes</taxon>
        <taxon>Pseudonocardiales</taxon>
        <taxon>Pseudonocardiaceae</taxon>
        <taxon>Amycolatopsis</taxon>
    </lineage>
</organism>
<feature type="compositionally biased region" description="Basic and acidic residues" evidence="1">
    <location>
        <begin position="1"/>
        <end position="20"/>
    </location>
</feature>